<protein>
    <submittedName>
        <fullName evidence="1">Uncharacterized protein</fullName>
    </submittedName>
</protein>
<dbReference type="Gene3D" id="1.25.10.10">
    <property type="entry name" value="Leucine-rich Repeat Variant"/>
    <property type="match status" value="1"/>
</dbReference>
<name>A0AA40FDJ3_9HYME</name>
<sequence>MSKCLDFILSMTGSTNSGPLQPQKDSLPLPARSSPFDFYSTFESPARRGHRQRLSRKMTLTSPNGQPIQLTPLWEHVVRTRKFPSEVDTHSTFLEISERLRDPEWEVRQHALRVLIDVLPTLNADIVDKVMQPVVPELVNNLGHPAPAVRKGALDAFRVFLIHSHDRDNTIKNVRACSFFTLQF</sequence>
<reference evidence="1" key="1">
    <citation type="submission" date="2021-10" db="EMBL/GenBank/DDBJ databases">
        <title>Melipona bicolor Genome sequencing and assembly.</title>
        <authorList>
            <person name="Araujo N.S."/>
            <person name="Arias M.C."/>
        </authorList>
    </citation>
    <scope>NUCLEOTIDE SEQUENCE</scope>
    <source>
        <strain evidence="1">USP_2M_L1-L4_2017</strain>
        <tissue evidence="1">Whole body</tissue>
    </source>
</reference>
<comment type="caution">
    <text evidence="1">The sequence shown here is derived from an EMBL/GenBank/DDBJ whole genome shotgun (WGS) entry which is preliminary data.</text>
</comment>
<gene>
    <name evidence="1" type="ORF">K0M31_017072</name>
</gene>
<dbReference type="InterPro" id="IPR016024">
    <property type="entry name" value="ARM-type_fold"/>
</dbReference>
<evidence type="ECO:0000313" key="1">
    <source>
        <dbReference type="EMBL" id="KAK1117024.1"/>
    </source>
</evidence>
<dbReference type="InterPro" id="IPR011989">
    <property type="entry name" value="ARM-like"/>
</dbReference>
<dbReference type="SUPFAM" id="SSF48371">
    <property type="entry name" value="ARM repeat"/>
    <property type="match status" value="1"/>
</dbReference>
<dbReference type="EMBL" id="JAHYIQ010000057">
    <property type="protein sequence ID" value="KAK1117024.1"/>
    <property type="molecule type" value="Genomic_DNA"/>
</dbReference>
<proteinExistence type="predicted"/>
<evidence type="ECO:0000313" key="2">
    <source>
        <dbReference type="Proteomes" id="UP001177670"/>
    </source>
</evidence>
<accession>A0AA40FDJ3</accession>
<keyword evidence="2" id="KW-1185">Reference proteome</keyword>
<dbReference type="AlphaFoldDB" id="A0AA40FDJ3"/>
<dbReference type="Proteomes" id="UP001177670">
    <property type="component" value="Unassembled WGS sequence"/>
</dbReference>
<organism evidence="1 2">
    <name type="scientific">Melipona bicolor</name>
    <dbReference type="NCBI Taxonomy" id="60889"/>
    <lineage>
        <taxon>Eukaryota</taxon>
        <taxon>Metazoa</taxon>
        <taxon>Ecdysozoa</taxon>
        <taxon>Arthropoda</taxon>
        <taxon>Hexapoda</taxon>
        <taxon>Insecta</taxon>
        <taxon>Pterygota</taxon>
        <taxon>Neoptera</taxon>
        <taxon>Endopterygota</taxon>
        <taxon>Hymenoptera</taxon>
        <taxon>Apocrita</taxon>
        <taxon>Aculeata</taxon>
        <taxon>Apoidea</taxon>
        <taxon>Anthophila</taxon>
        <taxon>Apidae</taxon>
        <taxon>Melipona</taxon>
    </lineage>
</organism>